<dbReference type="InterPro" id="IPR037401">
    <property type="entry name" value="SnoaL-like"/>
</dbReference>
<feature type="domain" description="SnoaL-like" evidence="1">
    <location>
        <begin position="18"/>
        <end position="103"/>
    </location>
</feature>
<dbReference type="Proteomes" id="UP001597419">
    <property type="component" value="Unassembled WGS sequence"/>
</dbReference>
<keyword evidence="3" id="KW-1185">Reference proteome</keyword>
<dbReference type="InterPro" id="IPR032710">
    <property type="entry name" value="NTF2-like_dom_sf"/>
</dbReference>
<evidence type="ECO:0000313" key="3">
    <source>
        <dbReference type="Proteomes" id="UP001597419"/>
    </source>
</evidence>
<dbReference type="Pfam" id="PF12680">
    <property type="entry name" value="SnoaL_2"/>
    <property type="match status" value="1"/>
</dbReference>
<protein>
    <submittedName>
        <fullName evidence="2">Nuclear transport factor 2 family protein</fullName>
    </submittedName>
</protein>
<proteinExistence type="predicted"/>
<dbReference type="Gene3D" id="3.10.450.50">
    <property type="match status" value="1"/>
</dbReference>
<gene>
    <name evidence="2" type="ORF">ACFSYJ_34525</name>
</gene>
<evidence type="ECO:0000259" key="1">
    <source>
        <dbReference type="Pfam" id="PF12680"/>
    </source>
</evidence>
<organism evidence="2 3">
    <name type="scientific">Amycolatopsis samaneae</name>
    <dbReference type="NCBI Taxonomy" id="664691"/>
    <lineage>
        <taxon>Bacteria</taxon>
        <taxon>Bacillati</taxon>
        <taxon>Actinomycetota</taxon>
        <taxon>Actinomycetes</taxon>
        <taxon>Pseudonocardiales</taxon>
        <taxon>Pseudonocardiaceae</taxon>
        <taxon>Amycolatopsis</taxon>
    </lineage>
</organism>
<name>A0ABW5GSE4_9PSEU</name>
<dbReference type="SUPFAM" id="SSF54427">
    <property type="entry name" value="NTF2-like"/>
    <property type="match status" value="1"/>
</dbReference>
<reference evidence="3" key="1">
    <citation type="journal article" date="2019" name="Int. J. Syst. Evol. Microbiol.">
        <title>The Global Catalogue of Microorganisms (GCM) 10K type strain sequencing project: providing services to taxonomists for standard genome sequencing and annotation.</title>
        <authorList>
            <consortium name="The Broad Institute Genomics Platform"/>
            <consortium name="The Broad Institute Genome Sequencing Center for Infectious Disease"/>
            <person name="Wu L."/>
            <person name="Ma J."/>
        </authorList>
    </citation>
    <scope>NUCLEOTIDE SEQUENCE [LARGE SCALE GENOMIC DNA]</scope>
    <source>
        <strain evidence="3">CGMCC 4.7643</strain>
    </source>
</reference>
<dbReference type="EMBL" id="JBHUKU010000022">
    <property type="protein sequence ID" value="MFD2463775.1"/>
    <property type="molecule type" value="Genomic_DNA"/>
</dbReference>
<accession>A0ABW5GSE4</accession>
<sequence>MTTDRKGAMSPEEIVAGQLAAYNRRDLEEFLGYYVEDVPVFGFPSGNELADRSGPAFRGRYERLFADSPGLHAELLSRAVHGNVVIDHERVSGFRDDDTARFAVAIYQVGPERIEKVWFVD</sequence>
<comment type="caution">
    <text evidence="2">The sequence shown here is derived from an EMBL/GenBank/DDBJ whole genome shotgun (WGS) entry which is preliminary data.</text>
</comment>
<evidence type="ECO:0000313" key="2">
    <source>
        <dbReference type="EMBL" id="MFD2463775.1"/>
    </source>
</evidence>
<dbReference type="RefSeq" id="WP_345386467.1">
    <property type="nucleotide sequence ID" value="NZ_BAABHG010000001.1"/>
</dbReference>